<dbReference type="Pfam" id="PF13620">
    <property type="entry name" value="CarboxypepD_reg"/>
    <property type="match status" value="1"/>
</dbReference>
<dbReference type="Proteomes" id="UP000321046">
    <property type="component" value="Unassembled WGS sequence"/>
</dbReference>
<gene>
    <name evidence="2" type="ORF">FRC96_01360</name>
</gene>
<protein>
    <recommendedName>
        <fullName evidence="4">Carboxypeptidase regulatory-like domain-containing protein</fullName>
    </recommendedName>
</protein>
<comment type="caution">
    <text evidence="2">The sequence shown here is derived from an EMBL/GenBank/DDBJ whole genome shotgun (WGS) entry which is preliminary data.</text>
</comment>
<dbReference type="InterPro" id="IPR008969">
    <property type="entry name" value="CarboxyPept-like_regulatory"/>
</dbReference>
<reference evidence="2 3" key="1">
    <citation type="submission" date="2019-08" db="EMBL/GenBank/DDBJ databases">
        <title>Bradymonadales sp. TMQ2.</title>
        <authorList>
            <person name="Liang Q."/>
        </authorList>
    </citation>
    <scope>NUCLEOTIDE SEQUENCE [LARGE SCALE GENOMIC DNA]</scope>
    <source>
        <strain evidence="2 3">TMQ2</strain>
    </source>
</reference>
<dbReference type="AlphaFoldDB" id="A0A5C6XFL4"/>
<evidence type="ECO:0000256" key="1">
    <source>
        <dbReference type="SAM" id="MobiDB-lite"/>
    </source>
</evidence>
<organism evidence="2 3">
    <name type="scientific">Lujinxingia vulgaris</name>
    <dbReference type="NCBI Taxonomy" id="2600176"/>
    <lineage>
        <taxon>Bacteria</taxon>
        <taxon>Deltaproteobacteria</taxon>
        <taxon>Bradymonadales</taxon>
        <taxon>Lujinxingiaceae</taxon>
        <taxon>Lujinxingia</taxon>
    </lineage>
</organism>
<dbReference type="EMBL" id="VOSL01000006">
    <property type="protein sequence ID" value="TXD43796.1"/>
    <property type="molecule type" value="Genomic_DNA"/>
</dbReference>
<evidence type="ECO:0000313" key="3">
    <source>
        <dbReference type="Proteomes" id="UP000321046"/>
    </source>
</evidence>
<evidence type="ECO:0008006" key="4">
    <source>
        <dbReference type="Google" id="ProtNLM"/>
    </source>
</evidence>
<accession>A0A5C6XFL4</accession>
<dbReference type="OrthoDB" id="5486485at2"/>
<sequence>MLAPYQGEVEQPRALAGDDAPPTQARWVQVLDEDERALASRVMVSAPGLWPPVVTRSDEAGYVALPEPGARGPGDEPMRFYEFLARSDDDEEPRAFWGVIQGPGGPVFAEEGARFVRASPAADLRLGIVDAEGAPVEGAFVRLSRESLALLHLHVTTRADGVAAFRQIPPGTYYVTIDAEGHTRRTLQVQHETDDAFMLNVELLEGGGLRMPEAWRAPVVQVLGQSSSNSSLAVGEASSGGGASIDEDEDEAAREALEIYVADPQGAGVTGAWVEVWHAGNRVAAGVSAGSRALSLQVPADGPLTLYATHPGWGEGQLVGVEPGGRGGATVRLGRPLLSMPVPDRVRSMSAIEGALGQRIVDTGSGHQIDVVDPQSPAARAGVERGDALVFARRAGEELRVTVSRAGRFVEVALPR</sequence>
<feature type="region of interest" description="Disordered" evidence="1">
    <location>
        <begin position="1"/>
        <end position="22"/>
    </location>
</feature>
<name>A0A5C6XFL4_9DELT</name>
<dbReference type="SUPFAM" id="SSF50156">
    <property type="entry name" value="PDZ domain-like"/>
    <property type="match status" value="1"/>
</dbReference>
<proteinExistence type="predicted"/>
<dbReference type="SUPFAM" id="SSF49464">
    <property type="entry name" value="Carboxypeptidase regulatory domain-like"/>
    <property type="match status" value="1"/>
</dbReference>
<evidence type="ECO:0000313" key="2">
    <source>
        <dbReference type="EMBL" id="TXD43796.1"/>
    </source>
</evidence>
<dbReference type="RefSeq" id="WP_146972243.1">
    <property type="nucleotide sequence ID" value="NZ_VOSL01000006.1"/>
</dbReference>
<dbReference type="InterPro" id="IPR036034">
    <property type="entry name" value="PDZ_sf"/>
</dbReference>
<dbReference type="Gene3D" id="2.60.40.1120">
    <property type="entry name" value="Carboxypeptidase-like, regulatory domain"/>
    <property type="match status" value="1"/>
</dbReference>